<evidence type="ECO:0000313" key="12">
    <source>
        <dbReference type="Proteomes" id="UP000041601"/>
    </source>
</evidence>
<evidence type="ECO:0000256" key="8">
    <source>
        <dbReference type="ARBA" id="ARBA00072277"/>
    </source>
</evidence>
<evidence type="ECO:0000256" key="7">
    <source>
        <dbReference type="ARBA" id="ARBA00043224"/>
    </source>
</evidence>
<dbReference type="NCBIfam" id="NF008623">
    <property type="entry name" value="PRK11609.1"/>
    <property type="match status" value="1"/>
</dbReference>
<reference evidence="11 12" key="2">
    <citation type="submission" date="2015-03" db="EMBL/GenBank/DDBJ databases">
        <authorList>
            <consortium name="Pathogen Informatics"/>
            <person name="Murphy D."/>
        </authorList>
    </citation>
    <scope>NUCLEOTIDE SEQUENCE [LARGE SCALE GENOMIC DNA]</scope>
    <source>
        <strain evidence="11 12">IP05342</strain>
    </source>
</reference>
<dbReference type="CDD" id="cd01011">
    <property type="entry name" value="nicotinamidase"/>
    <property type="match status" value="1"/>
</dbReference>
<evidence type="ECO:0000256" key="1">
    <source>
        <dbReference type="ARBA" id="ARBA00006336"/>
    </source>
</evidence>
<reference evidence="10 13" key="1">
    <citation type="submission" date="2015-03" db="EMBL/GenBank/DDBJ databases">
        <authorList>
            <person name="Murphy D."/>
        </authorList>
    </citation>
    <scope>NUCLEOTIDE SEQUENCE [LARGE SCALE GENOMIC DNA]</scope>
    <source>
        <strain evidence="10 13">IP26249</strain>
    </source>
</reference>
<dbReference type="EMBL" id="CGBR01000019">
    <property type="protein sequence ID" value="CFQ66389.1"/>
    <property type="molecule type" value="Genomic_DNA"/>
</dbReference>
<dbReference type="EMBL" id="CPXJ01000017">
    <property type="protein sequence ID" value="CND63307.1"/>
    <property type="molecule type" value="Genomic_DNA"/>
</dbReference>
<dbReference type="Gene3D" id="3.40.50.850">
    <property type="entry name" value="Isochorismatase-like"/>
    <property type="match status" value="1"/>
</dbReference>
<evidence type="ECO:0000256" key="6">
    <source>
        <dbReference type="ARBA" id="ARBA00039017"/>
    </source>
</evidence>
<evidence type="ECO:0000256" key="2">
    <source>
        <dbReference type="ARBA" id="ARBA00022642"/>
    </source>
</evidence>
<dbReference type="Pfam" id="PF00857">
    <property type="entry name" value="Isochorismatase"/>
    <property type="match status" value="1"/>
</dbReference>
<dbReference type="Proteomes" id="UP000041601">
    <property type="component" value="Unassembled WGS sequence"/>
</dbReference>
<organism evidence="10 13">
    <name type="scientific">Yersinia enterocolitica</name>
    <dbReference type="NCBI Taxonomy" id="630"/>
    <lineage>
        <taxon>Bacteria</taxon>
        <taxon>Pseudomonadati</taxon>
        <taxon>Pseudomonadota</taxon>
        <taxon>Gammaproteobacteria</taxon>
        <taxon>Enterobacterales</taxon>
        <taxon>Yersiniaceae</taxon>
        <taxon>Yersinia</taxon>
    </lineage>
</organism>
<comment type="similarity">
    <text evidence="1">Belongs to the isochorismatase family.</text>
</comment>
<protein>
    <recommendedName>
        <fullName evidence="8">Nicotinamidase</fullName>
        <ecNumber evidence="6">3.5.1.19</ecNumber>
    </recommendedName>
    <alternativeName>
        <fullName evidence="7">Nicotinamide deamidase</fullName>
    </alternativeName>
</protein>
<keyword evidence="2" id="KW-0662">Pyridine nucleotide biosynthesis</keyword>
<dbReference type="EC" id="3.5.1.19" evidence="6"/>
<dbReference type="PANTHER" id="PTHR11080">
    <property type="entry name" value="PYRAZINAMIDASE/NICOTINAMIDASE"/>
    <property type="match status" value="1"/>
</dbReference>
<dbReference type="PATRIC" id="fig|630.30.peg.255"/>
<evidence type="ECO:0000256" key="4">
    <source>
        <dbReference type="ARBA" id="ARBA00022801"/>
    </source>
</evidence>
<feature type="domain" description="Isochorismatase-like" evidence="9">
    <location>
        <begin position="5"/>
        <end position="208"/>
    </location>
</feature>
<accession>A0A0H5H2Z6</accession>
<dbReference type="InterPro" id="IPR036380">
    <property type="entry name" value="Isochorismatase-like_sf"/>
</dbReference>
<dbReference type="GO" id="GO:0008936">
    <property type="term" value="F:nicotinamidase activity"/>
    <property type="evidence" value="ECO:0007669"/>
    <property type="project" value="UniProtKB-EC"/>
</dbReference>
<dbReference type="GO" id="GO:0019363">
    <property type="term" value="P:pyridine nucleotide biosynthetic process"/>
    <property type="evidence" value="ECO:0007669"/>
    <property type="project" value="UniProtKB-KW"/>
</dbReference>
<name>A0A0H5H2Z6_YEREN</name>
<dbReference type="InterPro" id="IPR052347">
    <property type="entry name" value="Isochorismatase_Nicotinamidase"/>
</dbReference>
<evidence type="ECO:0000256" key="3">
    <source>
        <dbReference type="ARBA" id="ARBA00022723"/>
    </source>
</evidence>
<evidence type="ECO:0000313" key="11">
    <source>
        <dbReference type="EMBL" id="CND63307.1"/>
    </source>
</evidence>
<dbReference type="AlphaFoldDB" id="A0A0H5H2Z6"/>
<evidence type="ECO:0000259" key="9">
    <source>
        <dbReference type="Pfam" id="PF00857"/>
    </source>
</evidence>
<dbReference type="Proteomes" id="UP000048841">
    <property type="component" value="Unassembled WGS sequence"/>
</dbReference>
<keyword evidence="3" id="KW-0479">Metal-binding</keyword>
<evidence type="ECO:0000313" key="13">
    <source>
        <dbReference type="Proteomes" id="UP000048841"/>
    </source>
</evidence>
<keyword evidence="12" id="KW-1185">Reference proteome</keyword>
<dbReference type="InterPro" id="IPR000868">
    <property type="entry name" value="Isochorismatase-like_dom"/>
</dbReference>
<dbReference type="GO" id="GO:0046872">
    <property type="term" value="F:metal ion binding"/>
    <property type="evidence" value="ECO:0007669"/>
    <property type="project" value="UniProtKB-KW"/>
</dbReference>
<evidence type="ECO:0000313" key="10">
    <source>
        <dbReference type="EMBL" id="CFQ66389.1"/>
    </source>
</evidence>
<dbReference type="FunFam" id="3.40.50.850:FF:000006">
    <property type="entry name" value="Bifunctional pyrazinamidase/nicotinamidase"/>
    <property type="match status" value="1"/>
</dbReference>
<dbReference type="PANTHER" id="PTHR11080:SF2">
    <property type="entry name" value="LD05707P"/>
    <property type="match status" value="1"/>
</dbReference>
<sequence length="221" mass="24016">MWMNAALLLIDLQNDFCPGGALAVAKGDAAIAVANEAITTCLARKIPIIASQDWHPAEHRSFAVNSQAEPWTTGDLEGLTQVWWPVHCVQNSVGAALHPKLNQEVITQIFRKGQNPDIDSYSAFFDNGRRAKTPLDDWLQQQGINCLFVMGLATDYCVKYTVLDALTLGYKTSVIKDGCRGVNLQPQDSQLALDAMNEAGANIQSLAQFIAEVKAQAGSLD</sequence>
<proteinExistence type="inferred from homology"/>
<evidence type="ECO:0000256" key="5">
    <source>
        <dbReference type="ARBA" id="ARBA00037900"/>
    </source>
</evidence>
<gene>
    <name evidence="10" type="primary">rutB_1</name>
    <name evidence="10" type="ORF">ERS137941_02684</name>
    <name evidence="11" type="ORF">ERS137959_01736</name>
</gene>
<dbReference type="SUPFAM" id="SSF52499">
    <property type="entry name" value="Isochorismatase-like hydrolases"/>
    <property type="match status" value="1"/>
</dbReference>
<comment type="pathway">
    <text evidence="5">Cofactor biosynthesis; nicotinate biosynthesis; nicotinate from nicotinamide: step 1/1.</text>
</comment>
<keyword evidence="4 10" id="KW-0378">Hydrolase</keyword>